<evidence type="ECO:0000313" key="1">
    <source>
        <dbReference type="EMBL" id="PSR78219.1"/>
    </source>
</evidence>
<dbReference type="AlphaFoldDB" id="A0A2T2ZW52"/>
<keyword evidence="2" id="KW-1185">Reference proteome</keyword>
<dbReference type="Proteomes" id="UP000241462">
    <property type="component" value="Unassembled WGS sequence"/>
</dbReference>
<reference evidence="1 2" key="1">
    <citation type="journal article" date="2018" name="Mycol. Prog.">
        <title>Coniella lustricola, a new species from submerged detritus.</title>
        <authorList>
            <person name="Raudabaugh D.B."/>
            <person name="Iturriaga T."/>
            <person name="Carver A."/>
            <person name="Mondo S."/>
            <person name="Pangilinan J."/>
            <person name="Lipzen A."/>
            <person name="He G."/>
            <person name="Amirebrahimi M."/>
            <person name="Grigoriev I.V."/>
            <person name="Miller A.N."/>
        </authorList>
    </citation>
    <scope>NUCLEOTIDE SEQUENCE [LARGE SCALE GENOMIC DNA]</scope>
    <source>
        <strain evidence="1 2">B22-T-1</strain>
    </source>
</reference>
<dbReference type="OrthoDB" id="2350934at2759"/>
<feature type="non-terminal residue" evidence="1">
    <location>
        <position position="52"/>
    </location>
</feature>
<dbReference type="EMBL" id="KZ678617">
    <property type="protein sequence ID" value="PSR78219.1"/>
    <property type="molecule type" value="Genomic_DNA"/>
</dbReference>
<organism evidence="1 2">
    <name type="scientific">Coniella lustricola</name>
    <dbReference type="NCBI Taxonomy" id="2025994"/>
    <lineage>
        <taxon>Eukaryota</taxon>
        <taxon>Fungi</taxon>
        <taxon>Dikarya</taxon>
        <taxon>Ascomycota</taxon>
        <taxon>Pezizomycotina</taxon>
        <taxon>Sordariomycetes</taxon>
        <taxon>Sordariomycetidae</taxon>
        <taxon>Diaporthales</taxon>
        <taxon>Schizoparmaceae</taxon>
        <taxon>Coniella</taxon>
    </lineage>
</organism>
<dbReference type="InParanoid" id="A0A2T2ZW52"/>
<accession>A0A2T2ZW52</accession>
<name>A0A2T2ZW52_9PEZI</name>
<sequence>MWAKVAEEMHVPWRAVEAMHWHLGESDMATRAGVVPFVLATVNSSQQQQQQQ</sequence>
<evidence type="ECO:0000313" key="2">
    <source>
        <dbReference type="Proteomes" id="UP000241462"/>
    </source>
</evidence>
<dbReference type="STRING" id="2025994.A0A2T2ZW52"/>
<proteinExistence type="predicted"/>
<gene>
    <name evidence="1" type="ORF">BD289DRAFT_338334</name>
</gene>
<protein>
    <submittedName>
        <fullName evidence="1">Uncharacterized protein</fullName>
    </submittedName>
</protein>